<keyword evidence="11" id="KW-1185">Reference proteome</keyword>
<dbReference type="InterPro" id="IPR036434">
    <property type="entry name" value="Beta_cellobiohydrolase_sf"/>
</dbReference>
<proteinExistence type="inferred from homology"/>
<evidence type="ECO:0000256" key="3">
    <source>
        <dbReference type="ARBA" id="ARBA00023001"/>
    </source>
</evidence>
<dbReference type="PANTHER" id="PTHR34876:SF4">
    <property type="entry name" value="1,4-BETA-D-GLUCAN CELLOBIOHYDROLASE C-RELATED"/>
    <property type="match status" value="1"/>
</dbReference>
<dbReference type="PIRSF" id="PIRSF001100">
    <property type="entry name" value="Beta_cellobiohydrolase"/>
    <property type="match status" value="1"/>
</dbReference>
<evidence type="ECO:0000256" key="8">
    <source>
        <dbReference type="PROSITE-ProRule" id="PRU10056"/>
    </source>
</evidence>
<feature type="active site" evidence="8">
    <location>
        <position position="146"/>
    </location>
</feature>
<evidence type="ECO:0000313" key="11">
    <source>
        <dbReference type="Proteomes" id="UP001440984"/>
    </source>
</evidence>
<evidence type="ECO:0000256" key="6">
    <source>
        <dbReference type="ARBA" id="ARBA00023295"/>
    </source>
</evidence>
<evidence type="ECO:0000313" key="10">
    <source>
        <dbReference type="EMBL" id="MEQ0565359.1"/>
    </source>
</evidence>
<evidence type="ECO:0000256" key="4">
    <source>
        <dbReference type="ARBA" id="ARBA00023157"/>
    </source>
</evidence>
<keyword evidence="7 9" id="KW-0624">Polysaccharide degradation</keyword>
<keyword evidence="6 9" id="KW-0326">Glycosidase</keyword>
<evidence type="ECO:0000256" key="1">
    <source>
        <dbReference type="ARBA" id="ARBA00022729"/>
    </source>
</evidence>
<evidence type="ECO:0000256" key="9">
    <source>
        <dbReference type="RuleBase" id="RU361186"/>
    </source>
</evidence>
<comment type="caution">
    <text evidence="10">The sequence shown here is derived from an EMBL/GenBank/DDBJ whole genome shotgun (WGS) entry which is preliminary data.</text>
</comment>
<gene>
    <name evidence="10" type="ORF">ABJI51_40310</name>
</gene>
<keyword evidence="2 9" id="KW-0378">Hydrolase</keyword>
<dbReference type="EMBL" id="JBDZYD010000020">
    <property type="protein sequence ID" value="MEQ0565359.1"/>
    <property type="molecule type" value="Genomic_DNA"/>
</dbReference>
<reference evidence="10 11" key="1">
    <citation type="submission" date="2024-05" db="EMBL/GenBank/DDBJ databases">
        <authorList>
            <person name="Zhao H."/>
            <person name="Xu Y."/>
            <person name="Lin S."/>
            <person name="Spain J.C."/>
            <person name="Zhou N.-Y."/>
        </authorList>
    </citation>
    <scope>NUCLEOTIDE SEQUENCE [LARGE SCALE GENOMIC DNA]</scope>
    <source>
        <strain evidence="10 11">NEAU-NG30</strain>
    </source>
</reference>
<keyword evidence="4" id="KW-1015">Disulfide bond</keyword>
<keyword evidence="3 9" id="KW-0136">Cellulose degradation</keyword>
<dbReference type="SUPFAM" id="SSF51989">
    <property type="entry name" value="Glycosyl hydrolases family 6, cellulases"/>
    <property type="match status" value="1"/>
</dbReference>
<dbReference type="PRINTS" id="PR00733">
    <property type="entry name" value="GLHYDRLASE6"/>
</dbReference>
<sequence>MTSELWFQKRKRPLGLVAVVAAAAITGALIVAGGAADAASDQVAPSPATEVEAHVDNPYAGAKGYVNPDWSAEVTAAAAAKGGTLGAQMAKVANTSTAVWLDRIAAIAGTSSSRGLRGHLDAALAQQSGSTPVTIQIVIYDLPNRDCSALASNGELLIAQNGLARYKAEYIDPIAAILADPKYKPLRIVTVIEPDSLPNLITNTSLAKCAEAQSSGAYVQGVQYALNKLHA</sequence>
<dbReference type="RefSeq" id="WP_348956446.1">
    <property type="nucleotide sequence ID" value="NZ_JBDZYD010000020.1"/>
</dbReference>
<dbReference type="GO" id="GO:0016787">
    <property type="term" value="F:hydrolase activity"/>
    <property type="evidence" value="ECO:0007669"/>
    <property type="project" value="UniProtKB-KW"/>
</dbReference>
<accession>A0ABV0LTY4</accession>
<keyword evidence="5 9" id="KW-0119">Carbohydrate metabolism</keyword>
<evidence type="ECO:0000256" key="7">
    <source>
        <dbReference type="ARBA" id="ARBA00023326"/>
    </source>
</evidence>
<dbReference type="Pfam" id="PF01341">
    <property type="entry name" value="Glyco_hydro_6"/>
    <property type="match status" value="1"/>
</dbReference>
<dbReference type="Gene3D" id="3.20.20.40">
    <property type="entry name" value="1, 4-beta cellobiohydrolase"/>
    <property type="match status" value="1"/>
</dbReference>
<dbReference type="Proteomes" id="UP001440984">
    <property type="component" value="Unassembled WGS sequence"/>
</dbReference>
<dbReference type="PANTHER" id="PTHR34876">
    <property type="match status" value="1"/>
</dbReference>
<keyword evidence="1" id="KW-0732">Signal</keyword>
<name>A0ABV0LTY4_9PSEU</name>
<protein>
    <recommendedName>
        <fullName evidence="9">Glucanase</fullName>
        <ecNumber evidence="9">3.2.1.-</ecNumber>
    </recommendedName>
</protein>
<dbReference type="InterPro" id="IPR016288">
    <property type="entry name" value="Beta_cellobiohydrolase"/>
</dbReference>
<evidence type="ECO:0000256" key="5">
    <source>
        <dbReference type="ARBA" id="ARBA00023277"/>
    </source>
</evidence>
<comment type="similarity">
    <text evidence="9">Belongs to the glycosyl hydrolase family 6.</text>
</comment>
<dbReference type="PROSITE" id="PS00655">
    <property type="entry name" value="GLYCOSYL_HYDROL_F6_1"/>
    <property type="match status" value="1"/>
</dbReference>
<dbReference type="EC" id="3.2.1.-" evidence="9"/>
<feature type="non-terminal residue" evidence="10">
    <location>
        <position position="231"/>
    </location>
</feature>
<evidence type="ECO:0000256" key="2">
    <source>
        <dbReference type="ARBA" id="ARBA00022801"/>
    </source>
</evidence>
<dbReference type="InterPro" id="IPR001524">
    <property type="entry name" value="Glyco_hydro_6_CS"/>
</dbReference>
<organism evidence="10 11">
    <name type="scientific">Amycolatopsis melonis</name>
    <dbReference type="NCBI Taxonomy" id="3156488"/>
    <lineage>
        <taxon>Bacteria</taxon>
        <taxon>Bacillati</taxon>
        <taxon>Actinomycetota</taxon>
        <taxon>Actinomycetes</taxon>
        <taxon>Pseudonocardiales</taxon>
        <taxon>Pseudonocardiaceae</taxon>
        <taxon>Amycolatopsis</taxon>
    </lineage>
</organism>